<proteinExistence type="predicted"/>
<reference evidence="1 2" key="1">
    <citation type="submission" date="2024-02" db="EMBL/GenBank/DDBJ databases">
        <title>Deinococcus carri NBRC 110142.</title>
        <authorList>
            <person name="Ichikawa N."/>
            <person name="Katano-Makiyama Y."/>
            <person name="Hidaka K."/>
        </authorList>
    </citation>
    <scope>NUCLEOTIDE SEQUENCE [LARGE SCALE GENOMIC DNA]</scope>
    <source>
        <strain evidence="1 2">NBRC 110142</strain>
    </source>
</reference>
<gene>
    <name evidence="1" type="ORF">Dcar01_00365</name>
</gene>
<dbReference type="EMBL" id="BAABRP010000001">
    <property type="protein sequence ID" value="GAA5511653.1"/>
    <property type="molecule type" value="Genomic_DNA"/>
</dbReference>
<organism evidence="1 2">
    <name type="scientific">Deinococcus carri</name>
    <dbReference type="NCBI Taxonomy" id="1211323"/>
    <lineage>
        <taxon>Bacteria</taxon>
        <taxon>Thermotogati</taxon>
        <taxon>Deinococcota</taxon>
        <taxon>Deinococci</taxon>
        <taxon>Deinococcales</taxon>
        <taxon>Deinococcaceae</taxon>
        <taxon>Deinococcus</taxon>
    </lineage>
</organism>
<evidence type="ECO:0008006" key="3">
    <source>
        <dbReference type="Google" id="ProtNLM"/>
    </source>
</evidence>
<dbReference type="Gene3D" id="2.60.120.10">
    <property type="entry name" value="Jelly Rolls"/>
    <property type="match status" value="1"/>
</dbReference>
<evidence type="ECO:0000313" key="1">
    <source>
        <dbReference type="EMBL" id="GAA5511653.1"/>
    </source>
</evidence>
<dbReference type="SUPFAM" id="SSF51182">
    <property type="entry name" value="RmlC-like cupins"/>
    <property type="match status" value="1"/>
</dbReference>
<accession>A0ABP9W563</accession>
<sequence length="92" mass="9314">MKRTPPPQVLAATAGGSSLLFHLDAGEGLPRHQHPQNQVVMAVLSGALYVTTDVGTRALSAAEVIIHEGGQPLALAATAPGTRVLVTLLGGA</sequence>
<comment type="caution">
    <text evidence="1">The sequence shown here is derived from an EMBL/GenBank/DDBJ whole genome shotgun (WGS) entry which is preliminary data.</text>
</comment>
<dbReference type="Proteomes" id="UP001401887">
    <property type="component" value="Unassembled WGS sequence"/>
</dbReference>
<dbReference type="InterPro" id="IPR014710">
    <property type="entry name" value="RmlC-like_jellyroll"/>
</dbReference>
<name>A0ABP9W563_9DEIO</name>
<dbReference type="InterPro" id="IPR011051">
    <property type="entry name" value="RmlC_Cupin_sf"/>
</dbReference>
<dbReference type="RefSeq" id="WP_345460002.1">
    <property type="nucleotide sequence ID" value="NZ_BAABRP010000001.1"/>
</dbReference>
<evidence type="ECO:0000313" key="2">
    <source>
        <dbReference type="Proteomes" id="UP001401887"/>
    </source>
</evidence>
<keyword evidence="2" id="KW-1185">Reference proteome</keyword>
<protein>
    <recommendedName>
        <fullName evidence="3">Cupin domain-containing protein</fullName>
    </recommendedName>
</protein>